<keyword evidence="3" id="KW-1185">Reference proteome</keyword>
<organism evidence="2 3">
    <name type="scientific">Citricoccus parietis</name>
    <dbReference type="NCBI Taxonomy" id="592307"/>
    <lineage>
        <taxon>Bacteria</taxon>
        <taxon>Bacillati</taxon>
        <taxon>Actinomycetota</taxon>
        <taxon>Actinomycetes</taxon>
        <taxon>Micrococcales</taxon>
        <taxon>Micrococcaceae</taxon>
        <taxon>Citricoccus</taxon>
    </lineage>
</organism>
<proteinExistence type="predicted"/>
<evidence type="ECO:0000313" key="2">
    <source>
        <dbReference type="EMBL" id="MFB9073231.1"/>
    </source>
</evidence>
<feature type="region of interest" description="Disordered" evidence="1">
    <location>
        <begin position="28"/>
        <end position="59"/>
    </location>
</feature>
<protein>
    <submittedName>
        <fullName evidence="2">Uncharacterized protein</fullName>
    </submittedName>
</protein>
<evidence type="ECO:0000313" key="3">
    <source>
        <dbReference type="Proteomes" id="UP001589575"/>
    </source>
</evidence>
<name>A0ABV5G2S1_9MICC</name>
<accession>A0ABV5G2S1</accession>
<evidence type="ECO:0000256" key="1">
    <source>
        <dbReference type="SAM" id="MobiDB-lite"/>
    </source>
</evidence>
<sequence>MDAIGLFSHSSNTLCYCFNAGLTRRATGAAQSVRNRHQHDAGPAPEEGKACSRTGGGIA</sequence>
<reference evidence="2 3" key="1">
    <citation type="submission" date="2024-09" db="EMBL/GenBank/DDBJ databases">
        <authorList>
            <person name="Sun Q."/>
            <person name="Mori K."/>
        </authorList>
    </citation>
    <scope>NUCLEOTIDE SEQUENCE [LARGE SCALE GENOMIC DNA]</scope>
    <source>
        <strain evidence="2 3">CCM 7609</strain>
    </source>
</reference>
<dbReference type="EMBL" id="JBHMFI010000001">
    <property type="protein sequence ID" value="MFB9073231.1"/>
    <property type="molecule type" value="Genomic_DNA"/>
</dbReference>
<gene>
    <name evidence="2" type="ORF">ACFFX0_19330</name>
</gene>
<comment type="caution">
    <text evidence="2">The sequence shown here is derived from an EMBL/GenBank/DDBJ whole genome shotgun (WGS) entry which is preliminary data.</text>
</comment>
<dbReference type="Proteomes" id="UP001589575">
    <property type="component" value="Unassembled WGS sequence"/>
</dbReference>